<accession>A0A840RHC2</accession>
<keyword evidence="1" id="KW-1133">Transmembrane helix</keyword>
<dbReference type="AlphaFoldDB" id="A0A840RHC2"/>
<gene>
    <name evidence="2" type="ORF">HNQ50_002711</name>
</gene>
<comment type="caution">
    <text evidence="2">The sequence shown here is derived from an EMBL/GenBank/DDBJ whole genome shotgun (WGS) entry which is preliminary data.</text>
</comment>
<protein>
    <submittedName>
        <fullName evidence="2">Type IV pilus assembly protein PilV</fullName>
    </submittedName>
</protein>
<dbReference type="RefSeq" id="WP_184101511.1">
    <property type="nucleotide sequence ID" value="NZ_JACHHN010000005.1"/>
</dbReference>
<evidence type="ECO:0000313" key="3">
    <source>
        <dbReference type="Proteomes" id="UP000543030"/>
    </source>
</evidence>
<feature type="transmembrane region" description="Helical" evidence="1">
    <location>
        <begin position="12"/>
        <end position="36"/>
    </location>
</feature>
<organism evidence="2 3">
    <name type="scientific">Silvimonas terrae</name>
    <dbReference type="NCBI Taxonomy" id="300266"/>
    <lineage>
        <taxon>Bacteria</taxon>
        <taxon>Pseudomonadati</taxon>
        <taxon>Pseudomonadota</taxon>
        <taxon>Betaproteobacteria</taxon>
        <taxon>Neisseriales</taxon>
        <taxon>Chitinibacteraceae</taxon>
        <taxon>Silvimonas</taxon>
    </lineage>
</organism>
<dbReference type="Proteomes" id="UP000543030">
    <property type="component" value="Unassembled WGS sequence"/>
</dbReference>
<keyword evidence="1" id="KW-0472">Membrane</keyword>
<sequence length="146" mass="15527">MMYIRHQGGFALLEGLITVLIFSIGIIGLVSVQAALMKQNQLSGVRAQASYFAEEIIGLAAVDPNNAGCYVVNSSSTPTCASSAAQSDASGWNTRATAQLPNASTTGHVPTVNYNSTTGVFSVTLNWKRTDETDWHQFVSTTVIKP</sequence>
<evidence type="ECO:0000313" key="2">
    <source>
        <dbReference type="EMBL" id="MBB5191974.1"/>
    </source>
</evidence>
<proteinExistence type="predicted"/>
<name>A0A840RHC2_9NEIS</name>
<reference evidence="2 3" key="1">
    <citation type="submission" date="2020-08" db="EMBL/GenBank/DDBJ databases">
        <title>Genomic Encyclopedia of Type Strains, Phase IV (KMG-IV): sequencing the most valuable type-strain genomes for metagenomic binning, comparative biology and taxonomic classification.</title>
        <authorList>
            <person name="Goeker M."/>
        </authorList>
    </citation>
    <scope>NUCLEOTIDE SEQUENCE [LARGE SCALE GENOMIC DNA]</scope>
    <source>
        <strain evidence="2 3">DSM 18233</strain>
    </source>
</reference>
<dbReference type="EMBL" id="JACHHN010000005">
    <property type="protein sequence ID" value="MBB5191974.1"/>
    <property type="molecule type" value="Genomic_DNA"/>
</dbReference>
<keyword evidence="3" id="KW-1185">Reference proteome</keyword>
<evidence type="ECO:0000256" key="1">
    <source>
        <dbReference type="SAM" id="Phobius"/>
    </source>
</evidence>
<keyword evidence="1" id="KW-0812">Transmembrane</keyword>